<sequence length="391" mass="38788">MSDQGQGQPPVKLIVGLGAGAVAAIVAGSIAILLIVTMAVVGGAAGGFSIMGALATQSDTTGGTSSCAAPGTAGSDTAGAAGLSAEQTANATTIIGVAKAAFTGESFQRQAAIIGIIVADQESSLINLNHGDNAINPDGSVANSLGLFQQQNSWGTAAQRQDPAYASGKFFQRLASVANWMTMDPGLAGQAVQISFDKSGKTYANHLPVANELVKNLFDSTAAIPVPAAVGPIAGTPSTGPGSTVTVGCSQGSGDLVNPLGVGNYTIAAGFGPRAAPCAGCTTFHEGIDMAGPCGTPVYAATAGDVKIAGVAGDYGNAIFITGDQYTVVYGHLNAGNPFAVSVNDVVKAGQLIGYRGNTGHSTGCHLHFEMRVGSTPVDPQAIFQAAGVAF</sequence>
<keyword evidence="1" id="KW-0472">Membrane</keyword>
<dbReference type="InterPro" id="IPR050570">
    <property type="entry name" value="Cell_wall_metabolism_enzyme"/>
</dbReference>
<accession>A0ABN6Y8X0</accession>
<evidence type="ECO:0000256" key="1">
    <source>
        <dbReference type="SAM" id="Phobius"/>
    </source>
</evidence>
<evidence type="ECO:0000259" key="2">
    <source>
        <dbReference type="Pfam" id="PF01551"/>
    </source>
</evidence>
<evidence type="ECO:0000313" key="4">
    <source>
        <dbReference type="Proteomes" id="UP001321486"/>
    </source>
</evidence>
<keyword evidence="1" id="KW-0812">Transmembrane</keyword>
<feature type="domain" description="M23ase beta-sheet core" evidence="2">
    <location>
        <begin position="284"/>
        <end position="380"/>
    </location>
</feature>
<evidence type="ECO:0000313" key="3">
    <source>
        <dbReference type="EMBL" id="BDZ52443.1"/>
    </source>
</evidence>
<dbReference type="EMBL" id="AP027733">
    <property type="protein sequence ID" value="BDZ52443.1"/>
    <property type="molecule type" value="Genomic_DNA"/>
</dbReference>
<geneLocation type="plasmid" evidence="3 4">
    <name>pNBRC108728a</name>
</geneLocation>
<dbReference type="CDD" id="cd12797">
    <property type="entry name" value="M23_peptidase"/>
    <property type="match status" value="1"/>
</dbReference>
<dbReference type="Pfam" id="PF01551">
    <property type="entry name" value="Peptidase_M23"/>
    <property type="match status" value="1"/>
</dbReference>
<keyword evidence="4" id="KW-1185">Reference proteome</keyword>
<dbReference type="InterPro" id="IPR016047">
    <property type="entry name" value="M23ase_b-sheet_dom"/>
</dbReference>
<protein>
    <recommendedName>
        <fullName evidence="2">M23ase beta-sheet core domain-containing protein</fullName>
    </recommendedName>
</protein>
<dbReference type="RefSeq" id="WP_286347293.1">
    <property type="nucleotide sequence ID" value="NZ_AP027733.1"/>
</dbReference>
<dbReference type="InterPro" id="IPR011055">
    <property type="entry name" value="Dup_hybrid_motif"/>
</dbReference>
<keyword evidence="1" id="KW-1133">Transmembrane helix</keyword>
<feature type="transmembrane region" description="Helical" evidence="1">
    <location>
        <begin position="13"/>
        <end position="41"/>
    </location>
</feature>
<proteinExistence type="predicted"/>
<dbReference type="Proteomes" id="UP001321486">
    <property type="component" value="Plasmid pNBRC108728a"/>
</dbReference>
<dbReference type="SUPFAM" id="SSF51261">
    <property type="entry name" value="Duplicated hybrid motif"/>
    <property type="match status" value="1"/>
</dbReference>
<dbReference type="Gene3D" id="2.70.70.10">
    <property type="entry name" value="Glucose Permease (Domain IIA)"/>
    <property type="match status" value="1"/>
</dbReference>
<keyword evidence="3" id="KW-0614">Plasmid</keyword>
<dbReference type="PANTHER" id="PTHR21666:SF270">
    <property type="entry name" value="MUREIN HYDROLASE ACTIVATOR ENVC"/>
    <property type="match status" value="1"/>
</dbReference>
<name>A0ABN6Y8X0_9MICO</name>
<dbReference type="PANTHER" id="PTHR21666">
    <property type="entry name" value="PEPTIDASE-RELATED"/>
    <property type="match status" value="1"/>
</dbReference>
<reference evidence="4" key="1">
    <citation type="journal article" date="2019" name="Int. J. Syst. Evol. Microbiol.">
        <title>The Global Catalogue of Microorganisms (GCM) 10K type strain sequencing project: providing services to taxonomists for standard genome sequencing and annotation.</title>
        <authorList>
            <consortium name="The Broad Institute Genomics Platform"/>
            <consortium name="The Broad Institute Genome Sequencing Center for Infectious Disease"/>
            <person name="Wu L."/>
            <person name="Ma J."/>
        </authorList>
    </citation>
    <scope>NUCLEOTIDE SEQUENCE [LARGE SCALE GENOMIC DNA]</scope>
    <source>
        <strain evidence="4">NBRC 108728</strain>
    </source>
</reference>
<gene>
    <name evidence="3" type="ORF">GCM10025867_46840</name>
</gene>
<organism evidence="3 4">
    <name type="scientific">Frondihabitans sucicola</name>
    <dbReference type="NCBI Taxonomy" id="1268041"/>
    <lineage>
        <taxon>Bacteria</taxon>
        <taxon>Bacillati</taxon>
        <taxon>Actinomycetota</taxon>
        <taxon>Actinomycetes</taxon>
        <taxon>Micrococcales</taxon>
        <taxon>Microbacteriaceae</taxon>
        <taxon>Frondihabitans</taxon>
    </lineage>
</organism>